<evidence type="ECO:0000256" key="1">
    <source>
        <dbReference type="ARBA" id="ARBA00023002"/>
    </source>
</evidence>
<dbReference type="NCBIfam" id="NF004829">
    <property type="entry name" value="PRK06183.1-3"/>
    <property type="match status" value="1"/>
</dbReference>
<dbReference type="InterPro" id="IPR036188">
    <property type="entry name" value="FAD/NAD-bd_sf"/>
</dbReference>
<dbReference type="SUPFAM" id="SSF51905">
    <property type="entry name" value="FAD/NAD(P)-binding domain"/>
    <property type="match status" value="1"/>
</dbReference>
<dbReference type="InterPro" id="IPR002938">
    <property type="entry name" value="FAD-bd"/>
</dbReference>
<comment type="caution">
    <text evidence="3">The sequence shown here is derived from an EMBL/GenBank/DDBJ whole genome shotgun (WGS) entry which is preliminary data.</text>
</comment>
<name>A0A6L9Q9K8_9ACTN</name>
<dbReference type="Proteomes" id="UP000475532">
    <property type="component" value="Unassembled WGS sequence"/>
</dbReference>
<dbReference type="GO" id="GO:0019622">
    <property type="term" value="P:3-(3-hydroxy)phenylpropionate catabolic process"/>
    <property type="evidence" value="ECO:0007669"/>
    <property type="project" value="TreeGrafter"/>
</dbReference>
<dbReference type="Pfam" id="PF01494">
    <property type="entry name" value="FAD_binding_3"/>
    <property type="match status" value="1"/>
</dbReference>
<dbReference type="RefSeq" id="WP_163053330.1">
    <property type="nucleotide sequence ID" value="NZ_JAAGLI010000112.1"/>
</dbReference>
<dbReference type="Gene3D" id="3.50.50.60">
    <property type="entry name" value="FAD/NAD(P)-binding domain"/>
    <property type="match status" value="1"/>
</dbReference>
<evidence type="ECO:0000259" key="2">
    <source>
        <dbReference type="Pfam" id="PF01494"/>
    </source>
</evidence>
<evidence type="ECO:0000313" key="3">
    <source>
        <dbReference type="EMBL" id="NEA21718.1"/>
    </source>
</evidence>
<dbReference type="PANTHER" id="PTHR43476">
    <property type="entry name" value="3-(3-HYDROXY-PHENYL)PROPIONATE/3-HYDROXYCINNAMIC ACID HYDROXYLASE"/>
    <property type="match status" value="1"/>
</dbReference>
<evidence type="ECO:0000313" key="4">
    <source>
        <dbReference type="Proteomes" id="UP000475532"/>
    </source>
</evidence>
<sequence length="521" mass="57952">MSDCPHYDVAVIGYGPTGVTAANLLGALGVSVAVIERDASVYSRARAISTDEEVLRVWQRTGLAERLKRDMLPDKPIDFVDAAGRSFIHAVPAPRGQGHPPQMFIYQPALERTLREGVERYPNVEVLLQHECLCVRQDDQGVELLIARLGEDRLTRLRASYVIAADGGSSPTRGQLAVGFEGRTYEDRWLVIDTKLLKEWPTYDRLRFHCDPARPAVDCPTPLGHHRWEFPVLPGEDEAELVTDASIWRLLDRQGITAEHVKVLRATVYSHHVRFADRWRVGRIFLAGDAAHVMPPWIGQGMAAGVRDAENLCWKLAAVLCGALPDSVLDSYQAERAPHVRNMTRRAVYVGRIITERRGWLTALRDPAFRGLGRLDRLNRALQAASWIPACRYRDGFFRTSEGTTAPGRKIPQPWVLDESGTRVRLDDALGAGWSLLHFAPVPDPAWQAAADTTLQVLPAGSPPRPGTLVDADGTLTEWTRRMRALQLVLRPDRIVYAAATAKHPLPAPTVLTYASRERAS</sequence>
<accession>A0A6L9Q9K8</accession>
<keyword evidence="1" id="KW-0560">Oxidoreductase</keyword>
<feature type="domain" description="FAD-binding" evidence="2">
    <location>
        <begin position="7"/>
        <end position="347"/>
    </location>
</feature>
<dbReference type="GO" id="GO:0071949">
    <property type="term" value="F:FAD binding"/>
    <property type="evidence" value="ECO:0007669"/>
    <property type="project" value="InterPro"/>
</dbReference>
<dbReference type="PANTHER" id="PTHR43476:SF3">
    <property type="entry name" value="FAD-BINDING MONOOXYGENASE"/>
    <property type="match status" value="1"/>
</dbReference>
<dbReference type="GO" id="GO:0008688">
    <property type="term" value="F:3-(3-hydroxyphenyl)propionate hydroxylase activity"/>
    <property type="evidence" value="ECO:0007669"/>
    <property type="project" value="TreeGrafter"/>
</dbReference>
<gene>
    <name evidence="3" type="ORF">G3I70_04285</name>
</gene>
<dbReference type="PRINTS" id="PR00420">
    <property type="entry name" value="RNGMNOXGNASE"/>
</dbReference>
<protein>
    <submittedName>
        <fullName evidence="3">Bifunctional 3-(3-hydroxy-phenyl)propionate/3-hydroxycinnamic acid hydroxylase</fullName>
    </submittedName>
</protein>
<reference evidence="3 4" key="1">
    <citation type="submission" date="2020-01" db="EMBL/GenBank/DDBJ databases">
        <title>Insect and environment-associated Actinomycetes.</title>
        <authorList>
            <person name="Currrie C."/>
            <person name="Chevrette M."/>
            <person name="Carlson C."/>
            <person name="Stubbendieck R."/>
            <person name="Wendt-Pienkowski E."/>
        </authorList>
    </citation>
    <scope>NUCLEOTIDE SEQUENCE [LARGE SCALE GENOMIC DNA]</scope>
    <source>
        <strain evidence="3 4">SID10258</strain>
    </source>
</reference>
<organism evidence="3 4">
    <name type="scientific">Actinomadura bangladeshensis</name>
    <dbReference type="NCBI Taxonomy" id="453573"/>
    <lineage>
        <taxon>Bacteria</taxon>
        <taxon>Bacillati</taxon>
        <taxon>Actinomycetota</taxon>
        <taxon>Actinomycetes</taxon>
        <taxon>Streptosporangiales</taxon>
        <taxon>Thermomonosporaceae</taxon>
        <taxon>Actinomadura</taxon>
    </lineage>
</organism>
<dbReference type="EMBL" id="JAAGLI010000112">
    <property type="protein sequence ID" value="NEA21718.1"/>
    <property type="molecule type" value="Genomic_DNA"/>
</dbReference>
<dbReference type="Gene3D" id="3.30.70.2450">
    <property type="match status" value="1"/>
</dbReference>
<proteinExistence type="predicted"/>
<dbReference type="InterPro" id="IPR050631">
    <property type="entry name" value="PheA/TfdB_FAD_monoxygenase"/>
</dbReference>
<dbReference type="AlphaFoldDB" id="A0A6L9Q9K8"/>